<sequence>MFDSVQVRPTSFTPSPLSFVFTPPLTSFTCSEEKCVPSRAADLHLVERARCRLGVRTHHSCKTKKGNPCVSLPVVYSAYSICTTYLVASFFHYFIFSFSRGLRERNELIL</sequence>
<organism evidence="2">
    <name type="scientific">Trypanosoma vivax (strain Y486)</name>
    <dbReference type="NCBI Taxonomy" id="1055687"/>
    <lineage>
        <taxon>Eukaryota</taxon>
        <taxon>Discoba</taxon>
        <taxon>Euglenozoa</taxon>
        <taxon>Kinetoplastea</taxon>
        <taxon>Metakinetoplastina</taxon>
        <taxon>Trypanosomatida</taxon>
        <taxon>Trypanosomatidae</taxon>
        <taxon>Trypanosoma</taxon>
        <taxon>Duttonella</taxon>
    </lineage>
</organism>
<evidence type="ECO:0000256" key="1">
    <source>
        <dbReference type="SAM" id="Phobius"/>
    </source>
</evidence>
<keyword evidence="1" id="KW-0812">Transmembrane</keyword>
<evidence type="ECO:0008006" key="3">
    <source>
        <dbReference type="Google" id="ProtNLM"/>
    </source>
</evidence>
<proteinExistence type="predicted"/>
<protein>
    <recommendedName>
        <fullName evidence="3">Transmembrane protein</fullName>
    </recommendedName>
</protein>
<feature type="transmembrane region" description="Helical" evidence="1">
    <location>
        <begin position="74"/>
        <end position="96"/>
    </location>
</feature>
<dbReference type="EMBL" id="HE573027">
    <property type="protein sequence ID" value="CCC52762.1"/>
    <property type="molecule type" value="Genomic_DNA"/>
</dbReference>
<gene>
    <name evidence="2" type="ORF">TVY486_1102470</name>
</gene>
<evidence type="ECO:0000313" key="2">
    <source>
        <dbReference type="EMBL" id="CCC52762.1"/>
    </source>
</evidence>
<accession>G0UAC9</accession>
<keyword evidence="1" id="KW-1133">Transmembrane helix</keyword>
<dbReference type="VEuPathDB" id="TriTrypDB:TvY486_1102470"/>
<name>G0UAC9_TRYVY</name>
<dbReference type="AlphaFoldDB" id="G0UAC9"/>
<reference evidence="2" key="1">
    <citation type="journal article" date="2012" name="Proc. Natl. Acad. Sci. U.S.A.">
        <title>Antigenic diversity is generated by distinct evolutionary mechanisms in African trypanosome species.</title>
        <authorList>
            <person name="Jackson A.P."/>
            <person name="Berry A."/>
            <person name="Aslett M."/>
            <person name="Allison H.C."/>
            <person name="Burton P."/>
            <person name="Vavrova-Anderson J."/>
            <person name="Brown R."/>
            <person name="Browne H."/>
            <person name="Corton N."/>
            <person name="Hauser H."/>
            <person name="Gamble J."/>
            <person name="Gilderthorp R."/>
            <person name="Marcello L."/>
            <person name="McQuillan J."/>
            <person name="Otto T.D."/>
            <person name="Quail M.A."/>
            <person name="Sanders M.J."/>
            <person name="van Tonder A."/>
            <person name="Ginger M.L."/>
            <person name="Field M.C."/>
            <person name="Barry J.D."/>
            <person name="Hertz-Fowler C."/>
            <person name="Berriman M."/>
        </authorList>
    </citation>
    <scope>NUCLEOTIDE SEQUENCE</scope>
    <source>
        <strain evidence="2">Y486</strain>
    </source>
</reference>
<keyword evidence="1" id="KW-0472">Membrane</keyword>